<dbReference type="PANTHER" id="PTHR15876">
    <property type="entry name" value="TRANSMEMBRANE PROTEIN ADIPOCYTE-ASSOCIATED 1"/>
    <property type="match status" value="1"/>
</dbReference>
<accession>A0AA35WPZ4</accession>
<keyword evidence="8" id="KW-1185">Reference proteome</keyword>
<evidence type="ECO:0000256" key="5">
    <source>
        <dbReference type="ARBA" id="ARBA00023136"/>
    </source>
</evidence>
<feature type="transmembrane region" description="Helical" evidence="6">
    <location>
        <begin position="125"/>
        <end position="145"/>
    </location>
</feature>
<dbReference type="Pfam" id="PF10160">
    <property type="entry name" value="Tmemb_40"/>
    <property type="match status" value="1"/>
</dbReference>
<evidence type="ECO:0000256" key="4">
    <source>
        <dbReference type="ARBA" id="ARBA00022989"/>
    </source>
</evidence>
<evidence type="ECO:0000256" key="3">
    <source>
        <dbReference type="ARBA" id="ARBA00022692"/>
    </source>
</evidence>
<evidence type="ECO:0000256" key="1">
    <source>
        <dbReference type="ARBA" id="ARBA00004141"/>
    </source>
</evidence>
<sequence>MDSFGWCSTSACRSFREEEAHSTPNHTNASNFSCPTYPFCVLMLTNTIDHTSVRIYDLLLVFGNAVFLLVLFIHMVPTVRKLSRSLPLFKILYSLVFVIPGISLVHGLVSMSLGYQDLSSKLTQVVVRGSILVTEMCVIVFGLFFSSSEALSQI</sequence>
<evidence type="ECO:0000313" key="8">
    <source>
        <dbReference type="Proteomes" id="UP001174909"/>
    </source>
</evidence>
<reference evidence="7" key="1">
    <citation type="submission" date="2023-03" db="EMBL/GenBank/DDBJ databases">
        <authorList>
            <person name="Steffen K."/>
            <person name="Cardenas P."/>
        </authorList>
    </citation>
    <scope>NUCLEOTIDE SEQUENCE</scope>
</reference>
<dbReference type="EMBL" id="CASHTH010002414">
    <property type="protein sequence ID" value="CAI8029543.1"/>
    <property type="molecule type" value="Genomic_DNA"/>
</dbReference>
<gene>
    <name evidence="7" type="ORF">GBAR_LOCUS16779</name>
</gene>
<dbReference type="AlphaFoldDB" id="A0AA35WPZ4"/>
<dbReference type="Proteomes" id="UP001174909">
    <property type="component" value="Unassembled WGS sequence"/>
</dbReference>
<comment type="subcellular location">
    <subcellularLocation>
        <location evidence="1">Membrane</location>
        <topology evidence="1">Multi-pass membrane protein</topology>
    </subcellularLocation>
</comment>
<keyword evidence="4 6" id="KW-1133">Transmembrane helix</keyword>
<dbReference type="PANTHER" id="PTHR15876:SF8">
    <property type="entry name" value="TRANSMEMBRANE PROTEIN ADIPOCYTE-ASSOCIATED 1"/>
    <property type="match status" value="1"/>
</dbReference>
<proteinExistence type="inferred from homology"/>
<comment type="similarity">
    <text evidence="2">Belongs to the UPF0359 family.</text>
</comment>
<name>A0AA35WPZ4_GEOBA</name>
<dbReference type="InterPro" id="IPR018781">
    <property type="entry name" value="TPRA1/CAND2/CAND8"/>
</dbReference>
<evidence type="ECO:0000256" key="6">
    <source>
        <dbReference type="SAM" id="Phobius"/>
    </source>
</evidence>
<protein>
    <submittedName>
        <fullName evidence="7">Transmembrane protein adipocyte-associated 1 homolog</fullName>
    </submittedName>
</protein>
<feature type="transmembrane region" description="Helical" evidence="6">
    <location>
        <begin position="91"/>
        <end position="113"/>
    </location>
</feature>
<dbReference type="GO" id="GO:0004930">
    <property type="term" value="F:G protein-coupled receptor activity"/>
    <property type="evidence" value="ECO:0007669"/>
    <property type="project" value="TreeGrafter"/>
</dbReference>
<evidence type="ECO:0000313" key="7">
    <source>
        <dbReference type="EMBL" id="CAI8029543.1"/>
    </source>
</evidence>
<keyword evidence="3 6" id="KW-0812">Transmembrane</keyword>
<dbReference type="GO" id="GO:0005886">
    <property type="term" value="C:plasma membrane"/>
    <property type="evidence" value="ECO:0007669"/>
    <property type="project" value="TreeGrafter"/>
</dbReference>
<organism evidence="7 8">
    <name type="scientific">Geodia barretti</name>
    <name type="common">Barrett's horny sponge</name>
    <dbReference type="NCBI Taxonomy" id="519541"/>
    <lineage>
        <taxon>Eukaryota</taxon>
        <taxon>Metazoa</taxon>
        <taxon>Porifera</taxon>
        <taxon>Demospongiae</taxon>
        <taxon>Heteroscleromorpha</taxon>
        <taxon>Tetractinellida</taxon>
        <taxon>Astrophorina</taxon>
        <taxon>Geodiidae</taxon>
        <taxon>Geodia</taxon>
    </lineage>
</organism>
<evidence type="ECO:0000256" key="2">
    <source>
        <dbReference type="ARBA" id="ARBA00010125"/>
    </source>
</evidence>
<comment type="caution">
    <text evidence="7">The sequence shown here is derived from an EMBL/GenBank/DDBJ whole genome shotgun (WGS) entry which is preliminary data.</text>
</comment>
<feature type="transmembrane region" description="Helical" evidence="6">
    <location>
        <begin position="58"/>
        <end position="79"/>
    </location>
</feature>
<keyword evidence="5 6" id="KW-0472">Membrane</keyword>